<dbReference type="GO" id="GO:0003700">
    <property type="term" value="F:DNA-binding transcription factor activity"/>
    <property type="evidence" value="ECO:0007669"/>
    <property type="project" value="InterPro"/>
</dbReference>
<dbReference type="Gene3D" id="1.10.10.10">
    <property type="entry name" value="Winged helix-like DNA-binding domain superfamily/Winged helix DNA-binding domain"/>
    <property type="match status" value="1"/>
</dbReference>
<dbReference type="GO" id="GO:0006950">
    <property type="term" value="P:response to stress"/>
    <property type="evidence" value="ECO:0007669"/>
    <property type="project" value="TreeGrafter"/>
</dbReference>
<dbReference type="PRINTS" id="PR00598">
    <property type="entry name" value="HTHMARR"/>
</dbReference>
<dbReference type="InterPro" id="IPR036388">
    <property type="entry name" value="WH-like_DNA-bd_sf"/>
</dbReference>
<dbReference type="Pfam" id="PF01047">
    <property type="entry name" value="MarR"/>
    <property type="match status" value="1"/>
</dbReference>
<feature type="domain" description="HTH marR-type" evidence="1">
    <location>
        <begin position="7"/>
        <end position="141"/>
    </location>
</feature>
<dbReference type="Proteomes" id="UP000244893">
    <property type="component" value="Unassembled WGS sequence"/>
</dbReference>
<dbReference type="PANTHER" id="PTHR33164:SF94">
    <property type="entry name" value="TRANSCRIPTIONAL REGULATORY PROTEIN-RELATED"/>
    <property type="match status" value="1"/>
</dbReference>
<dbReference type="SUPFAM" id="SSF46785">
    <property type="entry name" value="Winged helix' DNA-binding domain"/>
    <property type="match status" value="1"/>
</dbReference>
<evidence type="ECO:0000259" key="1">
    <source>
        <dbReference type="PROSITE" id="PS50995"/>
    </source>
</evidence>
<gene>
    <name evidence="2" type="ORF">DDQ50_07620</name>
</gene>
<dbReference type="PANTHER" id="PTHR33164">
    <property type="entry name" value="TRANSCRIPTIONAL REGULATOR, MARR FAMILY"/>
    <property type="match status" value="1"/>
</dbReference>
<reference evidence="2 3" key="1">
    <citation type="submission" date="2018-05" db="EMBL/GenBank/DDBJ databases">
        <title>Amnibacterium sp. M8JJ-5, whole genome shotgun sequence.</title>
        <authorList>
            <person name="Tuo L."/>
        </authorList>
    </citation>
    <scope>NUCLEOTIDE SEQUENCE [LARGE SCALE GENOMIC DNA]</scope>
    <source>
        <strain evidence="2 3">M8JJ-5</strain>
    </source>
</reference>
<name>A0A2V1HTM7_9MICO</name>
<dbReference type="InterPro" id="IPR039422">
    <property type="entry name" value="MarR/SlyA-like"/>
</dbReference>
<comment type="caution">
    <text evidence="2">The sequence shown here is derived from an EMBL/GenBank/DDBJ whole genome shotgun (WGS) entry which is preliminary data.</text>
</comment>
<dbReference type="RefSeq" id="WP_116756181.1">
    <property type="nucleotide sequence ID" value="NZ_JBHUEX010000001.1"/>
</dbReference>
<evidence type="ECO:0000313" key="2">
    <source>
        <dbReference type="EMBL" id="PVZ93667.1"/>
    </source>
</evidence>
<dbReference type="OrthoDB" id="8966183at2"/>
<protein>
    <submittedName>
        <fullName evidence="2">MarR family transcriptional regulator</fullName>
    </submittedName>
</protein>
<dbReference type="PROSITE" id="PS50995">
    <property type="entry name" value="HTH_MARR_2"/>
    <property type="match status" value="1"/>
</dbReference>
<dbReference type="SMART" id="SM00347">
    <property type="entry name" value="HTH_MARR"/>
    <property type="match status" value="1"/>
</dbReference>
<dbReference type="EMBL" id="QEOP01000002">
    <property type="protein sequence ID" value="PVZ93667.1"/>
    <property type="molecule type" value="Genomic_DNA"/>
</dbReference>
<organism evidence="2 3">
    <name type="scientific">Amnibacterium flavum</name>
    <dbReference type="NCBI Taxonomy" id="2173173"/>
    <lineage>
        <taxon>Bacteria</taxon>
        <taxon>Bacillati</taxon>
        <taxon>Actinomycetota</taxon>
        <taxon>Actinomycetes</taxon>
        <taxon>Micrococcales</taxon>
        <taxon>Microbacteriaceae</taxon>
        <taxon>Amnibacterium</taxon>
    </lineage>
</organism>
<keyword evidence="3" id="KW-1185">Reference proteome</keyword>
<evidence type="ECO:0000313" key="3">
    <source>
        <dbReference type="Proteomes" id="UP000244893"/>
    </source>
</evidence>
<dbReference type="AlphaFoldDB" id="A0A2V1HTM7"/>
<dbReference type="InterPro" id="IPR036390">
    <property type="entry name" value="WH_DNA-bd_sf"/>
</dbReference>
<proteinExistence type="predicted"/>
<dbReference type="InterPro" id="IPR000835">
    <property type="entry name" value="HTH_MarR-typ"/>
</dbReference>
<accession>A0A2V1HTM7</accession>
<sequence length="156" mass="17088">MGEYRADPDAVEATLMTSRALLGVVARSIADVLHDVTLPQFRVLVVLSTVGRLRIGALADRMNSNPSTFSRTIDRMVSHGWVDRTNSTDSRREVLIEVTAKGRALVEHVTDLRRREIAEILGRLSPDEQRGISQALGVFARAAGEAPSRDLLTLGL</sequence>